<reference evidence="1" key="2">
    <citation type="journal article" date="2015" name="Data Brief">
        <title>Shoot transcriptome of the giant reed, Arundo donax.</title>
        <authorList>
            <person name="Barrero R.A."/>
            <person name="Guerrero F.D."/>
            <person name="Moolhuijzen P."/>
            <person name="Goolsby J.A."/>
            <person name="Tidwell J."/>
            <person name="Bellgard S.E."/>
            <person name="Bellgard M.I."/>
        </authorList>
    </citation>
    <scope>NUCLEOTIDE SEQUENCE</scope>
    <source>
        <tissue evidence="1">Shoot tissue taken approximately 20 cm above the soil surface</tissue>
    </source>
</reference>
<evidence type="ECO:0000313" key="1">
    <source>
        <dbReference type="EMBL" id="JAD64058.1"/>
    </source>
</evidence>
<accession>A0A0A9BPF6</accession>
<reference evidence="1" key="1">
    <citation type="submission" date="2014-09" db="EMBL/GenBank/DDBJ databases">
        <authorList>
            <person name="Magalhaes I.L.F."/>
            <person name="Oliveira U."/>
            <person name="Santos F.R."/>
            <person name="Vidigal T.H.D.A."/>
            <person name="Brescovit A.D."/>
            <person name="Santos A.J."/>
        </authorList>
    </citation>
    <scope>NUCLEOTIDE SEQUENCE</scope>
    <source>
        <tissue evidence="1">Shoot tissue taken approximately 20 cm above the soil surface</tissue>
    </source>
</reference>
<dbReference type="EMBL" id="GBRH01233837">
    <property type="protein sequence ID" value="JAD64058.1"/>
    <property type="molecule type" value="Transcribed_RNA"/>
</dbReference>
<dbReference type="AlphaFoldDB" id="A0A0A9BPF6"/>
<protein>
    <submittedName>
        <fullName evidence="1">Uncharacterized protein</fullName>
    </submittedName>
</protein>
<name>A0A0A9BPF6_ARUDO</name>
<organism evidence="1">
    <name type="scientific">Arundo donax</name>
    <name type="common">Giant reed</name>
    <name type="synonym">Donax arundinaceus</name>
    <dbReference type="NCBI Taxonomy" id="35708"/>
    <lineage>
        <taxon>Eukaryota</taxon>
        <taxon>Viridiplantae</taxon>
        <taxon>Streptophyta</taxon>
        <taxon>Embryophyta</taxon>
        <taxon>Tracheophyta</taxon>
        <taxon>Spermatophyta</taxon>
        <taxon>Magnoliopsida</taxon>
        <taxon>Liliopsida</taxon>
        <taxon>Poales</taxon>
        <taxon>Poaceae</taxon>
        <taxon>PACMAD clade</taxon>
        <taxon>Arundinoideae</taxon>
        <taxon>Arundineae</taxon>
        <taxon>Arundo</taxon>
    </lineage>
</organism>
<proteinExistence type="predicted"/>
<sequence length="22" mass="2733">MYLWHMKKNGISTYVQILYRTS</sequence>